<dbReference type="PANTHER" id="PTHR47990">
    <property type="entry name" value="2-OXOGLUTARATE (2OG) AND FE(II)-DEPENDENT OXYGENASE SUPERFAMILY PROTEIN-RELATED"/>
    <property type="match status" value="1"/>
</dbReference>
<dbReference type="InterPro" id="IPR044861">
    <property type="entry name" value="IPNS-like_FE2OG_OXY"/>
</dbReference>
<comment type="similarity">
    <text evidence="1">Belongs to the iron/ascorbate-dependent oxidoreductase family.</text>
</comment>
<keyword evidence="1" id="KW-0479">Metal-binding</keyword>
<dbReference type="InterPro" id="IPR005123">
    <property type="entry name" value="Oxoglu/Fe-dep_dioxygenase_dom"/>
</dbReference>
<dbReference type="GO" id="GO:0016491">
    <property type="term" value="F:oxidoreductase activity"/>
    <property type="evidence" value="ECO:0007669"/>
    <property type="project" value="UniProtKB-KW"/>
</dbReference>
<protein>
    <submittedName>
        <fullName evidence="3">Clavaminate synthase-like protein</fullName>
    </submittedName>
</protein>
<accession>A0A6A4HW94</accession>
<name>A0A6A4HW94_9AGAR</name>
<reference evidence="3" key="1">
    <citation type="journal article" date="2019" name="Environ. Microbiol.">
        <title>Fungal ecological strategies reflected in gene transcription - a case study of two litter decomposers.</title>
        <authorList>
            <person name="Barbi F."/>
            <person name="Kohler A."/>
            <person name="Barry K."/>
            <person name="Baskaran P."/>
            <person name="Daum C."/>
            <person name="Fauchery L."/>
            <person name="Ihrmark K."/>
            <person name="Kuo A."/>
            <person name="LaButti K."/>
            <person name="Lipzen A."/>
            <person name="Morin E."/>
            <person name="Grigoriev I.V."/>
            <person name="Henrissat B."/>
            <person name="Lindahl B."/>
            <person name="Martin F."/>
        </authorList>
    </citation>
    <scope>NUCLEOTIDE SEQUENCE</scope>
    <source>
        <strain evidence="3">JB14</strain>
    </source>
</reference>
<evidence type="ECO:0000313" key="4">
    <source>
        <dbReference type="Proteomes" id="UP000799118"/>
    </source>
</evidence>
<feature type="domain" description="Fe2OG dioxygenase" evidence="2">
    <location>
        <begin position="194"/>
        <end position="302"/>
    </location>
</feature>
<dbReference type="InterPro" id="IPR050231">
    <property type="entry name" value="Iron_ascorbate_oxido_reductase"/>
</dbReference>
<evidence type="ECO:0000256" key="1">
    <source>
        <dbReference type="RuleBase" id="RU003682"/>
    </source>
</evidence>
<dbReference type="PROSITE" id="PS51471">
    <property type="entry name" value="FE2OG_OXY"/>
    <property type="match status" value="1"/>
</dbReference>
<dbReference type="GO" id="GO:0046872">
    <property type="term" value="F:metal ion binding"/>
    <property type="evidence" value="ECO:0007669"/>
    <property type="project" value="UniProtKB-KW"/>
</dbReference>
<dbReference type="Pfam" id="PF03171">
    <property type="entry name" value="2OG-FeII_Oxy"/>
    <property type="match status" value="1"/>
</dbReference>
<keyword evidence="1" id="KW-0408">Iron</keyword>
<dbReference type="Gene3D" id="2.60.120.330">
    <property type="entry name" value="B-lactam Antibiotic, Isopenicillin N Synthase, Chain"/>
    <property type="match status" value="1"/>
</dbReference>
<gene>
    <name evidence="3" type="ORF">BT96DRAFT_974274</name>
</gene>
<dbReference type="Pfam" id="PF14226">
    <property type="entry name" value="DIOX_N"/>
    <property type="match status" value="1"/>
</dbReference>
<dbReference type="InterPro" id="IPR026992">
    <property type="entry name" value="DIOX_N"/>
</dbReference>
<evidence type="ECO:0000259" key="2">
    <source>
        <dbReference type="PROSITE" id="PS51471"/>
    </source>
</evidence>
<keyword evidence="4" id="KW-1185">Reference proteome</keyword>
<organism evidence="3 4">
    <name type="scientific">Gymnopus androsaceus JB14</name>
    <dbReference type="NCBI Taxonomy" id="1447944"/>
    <lineage>
        <taxon>Eukaryota</taxon>
        <taxon>Fungi</taxon>
        <taxon>Dikarya</taxon>
        <taxon>Basidiomycota</taxon>
        <taxon>Agaricomycotina</taxon>
        <taxon>Agaricomycetes</taxon>
        <taxon>Agaricomycetidae</taxon>
        <taxon>Agaricales</taxon>
        <taxon>Marasmiineae</taxon>
        <taxon>Omphalotaceae</taxon>
        <taxon>Gymnopus</taxon>
    </lineage>
</organism>
<keyword evidence="1" id="KW-0560">Oxidoreductase</keyword>
<dbReference type="EMBL" id="ML769434">
    <property type="protein sequence ID" value="KAE9402496.1"/>
    <property type="molecule type" value="Genomic_DNA"/>
</dbReference>
<proteinExistence type="inferred from homology"/>
<evidence type="ECO:0000313" key="3">
    <source>
        <dbReference type="EMBL" id="KAE9402496.1"/>
    </source>
</evidence>
<dbReference type="SUPFAM" id="SSF51197">
    <property type="entry name" value="Clavaminate synthase-like"/>
    <property type="match status" value="1"/>
</dbReference>
<dbReference type="AlphaFoldDB" id="A0A6A4HW94"/>
<dbReference type="OrthoDB" id="406156at2759"/>
<dbReference type="InterPro" id="IPR027443">
    <property type="entry name" value="IPNS-like_sf"/>
</dbReference>
<dbReference type="Proteomes" id="UP000799118">
    <property type="component" value="Unassembled WGS sequence"/>
</dbReference>
<sequence length="456" mass="51920">MEPAMRPQLEPWVAPPETAMELDWAPLTRIDLSKFESLDDRKALANDLKQAISTWGFWSVVNSGIPQELVNRMFSISSAFFNLSVEEKNSVAMDAMRGPVGYKGPLAEQMKTHLLQVDVEYLHIPIFNSQGSSIIPGRDRIHEFINVFKDEIAEFQQLCYDMVLKKLFILCAMVLEVPDDYFIQRHRLEDASDTHIRMLKYLARSQEVDENGEVRFVGHTDIGSITLLFPASISGLQIQSPVDQEWKWVKPDPGSITCNSADILSLLTKGYFKSVIHRVVRPPADQIKLPRFTIGYIGRPTHDVPIVPAPSPLLLREGIISEAEMNGKFESEVVTCQEYMNGRVKHSYHKDETKKERLLERHFPDQRHYCKGSCTKSQGLVLECDPDIGSSGCIITIFSSLPLIESLPSTTSALIQTSPPINFNNYYLLNNVLYRFNQKFTKWLVFVTVFTARNFK</sequence>